<accession>A0A6G7VI20</accession>
<dbReference type="EMBL" id="CP049811">
    <property type="protein sequence ID" value="QIK39644.1"/>
    <property type="molecule type" value="Genomic_DNA"/>
</dbReference>
<dbReference type="InterPro" id="IPR010593">
    <property type="entry name" value="DUF1159"/>
</dbReference>
<gene>
    <name evidence="1" type="ORF">G8E03_02005</name>
</gene>
<evidence type="ECO:0000313" key="1">
    <source>
        <dbReference type="EMBL" id="QIK39644.1"/>
    </source>
</evidence>
<dbReference type="PIRSF" id="PIRSF032064">
    <property type="entry name" value="UCP032064"/>
    <property type="match status" value="1"/>
</dbReference>
<dbReference type="InterPro" id="IPR007922">
    <property type="entry name" value="DciA-like"/>
</dbReference>
<dbReference type="Proteomes" id="UP000500791">
    <property type="component" value="Chromosome"/>
</dbReference>
<dbReference type="Pfam" id="PF05258">
    <property type="entry name" value="DciA"/>
    <property type="match status" value="1"/>
</dbReference>
<keyword evidence="2" id="KW-1185">Reference proteome</keyword>
<reference evidence="1 2" key="1">
    <citation type="submission" date="2020-03" db="EMBL/GenBank/DDBJ databases">
        <title>Complete genome sequence of Monaibacterium sp. ALG8 with diverse plasmids.</title>
        <authorList>
            <person name="Sun C."/>
        </authorList>
    </citation>
    <scope>NUCLEOTIDE SEQUENCE [LARGE SCALE GENOMIC DNA]</scope>
    <source>
        <strain evidence="1 2">ALG8</strain>
    </source>
</reference>
<dbReference type="PANTHER" id="PTHR36456:SF1">
    <property type="entry name" value="UPF0232 PROTEIN SCO3875"/>
    <property type="match status" value="1"/>
</dbReference>
<dbReference type="PANTHER" id="PTHR36456">
    <property type="entry name" value="UPF0232 PROTEIN SCO3875"/>
    <property type="match status" value="1"/>
</dbReference>
<proteinExistence type="predicted"/>
<sequence>MFSSTTGDVIVPVVTGDRNVRKPGKPSQPRRSWKFTQAGSLIAPQLRKASEKRGFAHTRLLTDWDEIVGPQIAALARPVKVGYARQGFGATLTVLVSGAAAPQVQMMAPQILERVNACYGYAAISRISLTQSAPGAQIPNMAQGFAEGQAGYNPAAPRLPVDRIEALRSDLREVGDDSLREALMSLGKNIESKSL</sequence>
<organism evidence="1 2">
    <name type="scientific">Pontivivens nitratireducens</name>
    <dbReference type="NCBI Taxonomy" id="2758038"/>
    <lineage>
        <taxon>Bacteria</taxon>
        <taxon>Pseudomonadati</taxon>
        <taxon>Pseudomonadota</taxon>
        <taxon>Alphaproteobacteria</taxon>
        <taxon>Rhodobacterales</taxon>
        <taxon>Paracoccaceae</taxon>
        <taxon>Pontivivens</taxon>
    </lineage>
</organism>
<dbReference type="KEGG" id="mon:G8E03_02005"/>
<dbReference type="RefSeq" id="WP_166188060.1">
    <property type="nucleotide sequence ID" value="NZ_CP049811.1"/>
</dbReference>
<dbReference type="AlphaFoldDB" id="A0A6G7VI20"/>
<name>A0A6G7VI20_9RHOB</name>
<protein>
    <submittedName>
        <fullName evidence="1">DUF721 domain-containing protein</fullName>
    </submittedName>
</protein>
<evidence type="ECO:0000313" key="2">
    <source>
        <dbReference type="Proteomes" id="UP000500791"/>
    </source>
</evidence>